<reference evidence="2 3" key="1">
    <citation type="submission" date="2016-07" db="EMBL/GenBank/DDBJ databases">
        <title>Multiple horizontal gene transfer events from other fungi enriched the ability of initially mycotrophic Trichoderma (Ascomycota) to feed on dead plant biomass.</title>
        <authorList>
            <consortium name="DOE Joint Genome Institute"/>
            <person name="Aerts A."/>
            <person name="Atanasova L."/>
            <person name="Chenthamara K."/>
            <person name="Zhang J."/>
            <person name="Grujic M."/>
            <person name="Henrissat B."/>
            <person name="Kuo A."/>
            <person name="Salamov A."/>
            <person name="Lipzen A."/>
            <person name="Labutti K."/>
            <person name="Barry K."/>
            <person name="Miao Y."/>
            <person name="Rahimi M.J."/>
            <person name="Shen Q."/>
            <person name="Grigoriev I.V."/>
            <person name="Kubicek C.P."/>
            <person name="Druzhinina I.S."/>
        </authorList>
    </citation>
    <scope>NUCLEOTIDE SEQUENCE [LARGE SCALE GENOMIC DNA]</scope>
    <source>
        <strain evidence="2 3">CBS 433.97</strain>
    </source>
</reference>
<evidence type="ECO:0000259" key="1">
    <source>
        <dbReference type="SMART" id="SM00829"/>
    </source>
</evidence>
<protein>
    <recommendedName>
        <fullName evidence="1">Enoyl reductase (ER) domain-containing protein</fullName>
    </recommendedName>
</protein>
<dbReference type="SUPFAM" id="SSF51735">
    <property type="entry name" value="NAD(P)-binding Rossmann-fold domains"/>
    <property type="match status" value="1"/>
</dbReference>
<dbReference type="OrthoDB" id="9930022at2759"/>
<dbReference type="Pfam" id="PF00107">
    <property type="entry name" value="ADH_zinc_N"/>
    <property type="match status" value="1"/>
</dbReference>
<name>A0A2T3ZMW6_TRIA4</name>
<dbReference type="PANTHER" id="PTHR45033:SF2">
    <property type="entry name" value="ZINC-TYPE ALCOHOL DEHYDROGENASE-LIKE PROTEIN C1773.06C"/>
    <property type="match status" value="1"/>
</dbReference>
<dbReference type="InterPro" id="IPR052711">
    <property type="entry name" value="Zinc_ADH-like"/>
</dbReference>
<accession>A0A2T3ZMW6</accession>
<dbReference type="PANTHER" id="PTHR45033">
    <property type="match status" value="1"/>
</dbReference>
<dbReference type="Gene3D" id="3.90.180.10">
    <property type="entry name" value="Medium-chain alcohol dehydrogenases, catalytic domain"/>
    <property type="match status" value="1"/>
</dbReference>
<dbReference type="STRING" id="1042311.A0A2T3ZMW6"/>
<dbReference type="InterPro" id="IPR036291">
    <property type="entry name" value="NAD(P)-bd_dom_sf"/>
</dbReference>
<dbReference type="InterPro" id="IPR013154">
    <property type="entry name" value="ADH-like_N"/>
</dbReference>
<proteinExistence type="predicted"/>
<dbReference type="Proteomes" id="UP000240493">
    <property type="component" value="Unassembled WGS sequence"/>
</dbReference>
<dbReference type="InterPro" id="IPR020843">
    <property type="entry name" value="ER"/>
</dbReference>
<evidence type="ECO:0000313" key="3">
    <source>
        <dbReference type="Proteomes" id="UP000240493"/>
    </source>
</evidence>
<dbReference type="AlphaFoldDB" id="A0A2T3ZMW6"/>
<gene>
    <name evidence="2" type="ORF">M441DRAFT_444695</name>
</gene>
<dbReference type="CDD" id="cd08276">
    <property type="entry name" value="MDR7"/>
    <property type="match status" value="1"/>
</dbReference>
<organism evidence="2 3">
    <name type="scientific">Trichoderma asperellum (strain ATCC 204424 / CBS 433.97 / NBRC 101777)</name>
    <dbReference type="NCBI Taxonomy" id="1042311"/>
    <lineage>
        <taxon>Eukaryota</taxon>
        <taxon>Fungi</taxon>
        <taxon>Dikarya</taxon>
        <taxon>Ascomycota</taxon>
        <taxon>Pezizomycotina</taxon>
        <taxon>Sordariomycetes</taxon>
        <taxon>Hypocreomycetidae</taxon>
        <taxon>Hypocreales</taxon>
        <taxon>Hypocreaceae</taxon>
        <taxon>Trichoderma</taxon>
    </lineage>
</organism>
<evidence type="ECO:0000313" key="2">
    <source>
        <dbReference type="EMBL" id="PTB46141.1"/>
    </source>
</evidence>
<sequence>MASEHIPKTVKQWNVGKFGGFDGLMFSEQPLPELSDNEVLVKLEAASLNHRDLTIDRGEYLHGKREGVVPGSDGTDTVVAIGKRVSRFQPGDKVVTMFNQGHIGGDLNPQTHKTGTGGMLDGVLRTYGAFNEHALSGTGGVSIFALQFAKAAGARVIATTRSPSKVETLKKLGADHVISYKEDRKWGETARKLTGGRSVDIIVQVAGVNEMEQRPVIDERVFKLEELKKAYEYQWTGKHFSKVVVEIN</sequence>
<dbReference type="GO" id="GO:0016491">
    <property type="term" value="F:oxidoreductase activity"/>
    <property type="evidence" value="ECO:0007669"/>
    <property type="project" value="InterPro"/>
</dbReference>
<keyword evidence="3" id="KW-1185">Reference proteome</keyword>
<dbReference type="SUPFAM" id="SSF50129">
    <property type="entry name" value="GroES-like"/>
    <property type="match status" value="1"/>
</dbReference>
<dbReference type="InterPro" id="IPR013149">
    <property type="entry name" value="ADH-like_C"/>
</dbReference>
<feature type="domain" description="Enoyl reductase (ER)" evidence="1">
    <location>
        <begin position="19"/>
        <end position="245"/>
    </location>
</feature>
<dbReference type="Gene3D" id="3.40.50.720">
    <property type="entry name" value="NAD(P)-binding Rossmann-like Domain"/>
    <property type="match status" value="1"/>
</dbReference>
<dbReference type="SMART" id="SM00829">
    <property type="entry name" value="PKS_ER"/>
    <property type="match status" value="1"/>
</dbReference>
<dbReference type="Pfam" id="PF08240">
    <property type="entry name" value="ADH_N"/>
    <property type="match status" value="1"/>
</dbReference>
<dbReference type="InterPro" id="IPR011032">
    <property type="entry name" value="GroES-like_sf"/>
</dbReference>
<dbReference type="EMBL" id="KZ679256">
    <property type="protein sequence ID" value="PTB46141.1"/>
    <property type="molecule type" value="Genomic_DNA"/>
</dbReference>